<organism evidence="1 2">
    <name type="scientific">Solanum commersonii</name>
    <name type="common">Commerson's wild potato</name>
    <name type="synonym">Commerson's nightshade</name>
    <dbReference type="NCBI Taxonomy" id="4109"/>
    <lineage>
        <taxon>Eukaryota</taxon>
        <taxon>Viridiplantae</taxon>
        <taxon>Streptophyta</taxon>
        <taxon>Embryophyta</taxon>
        <taxon>Tracheophyta</taxon>
        <taxon>Spermatophyta</taxon>
        <taxon>Magnoliopsida</taxon>
        <taxon>eudicotyledons</taxon>
        <taxon>Gunneridae</taxon>
        <taxon>Pentapetalae</taxon>
        <taxon>asterids</taxon>
        <taxon>lamiids</taxon>
        <taxon>Solanales</taxon>
        <taxon>Solanaceae</taxon>
        <taxon>Solanoideae</taxon>
        <taxon>Solaneae</taxon>
        <taxon>Solanum</taxon>
    </lineage>
</organism>
<dbReference type="Proteomes" id="UP000824120">
    <property type="component" value="Chromosome 7"/>
</dbReference>
<sequence length="79" mass="9522">MMRYLVRCFKKKNIKDVHPYCSDYYKHDALTNTYALPIEPMLDKSDWIALESVLEEVVLPPRYKKNAWKAKKKEEEKSR</sequence>
<dbReference type="OrthoDB" id="1299290at2759"/>
<keyword evidence="2" id="KW-1185">Reference proteome</keyword>
<dbReference type="EMBL" id="JACXVP010000007">
    <property type="protein sequence ID" value="KAG5594080.1"/>
    <property type="molecule type" value="Genomic_DNA"/>
</dbReference>
<protein>
    <submittedName>
        <fullName evidence="1">Uncharacterized protein</fullName>
    </submittedName>
</protein>
<name>A0A9J5Y3E9_SOLCO</name>
<comment type="caution">
    <text evidence="1">The sequence shown here is derived from an EMBL/GenBank/DDBJ whole genome shotgun (WGS) entry which is preliminary data.</text>
</comment>
<proteinExistence type="predicted"/>
<evidence type="ECO:0000313" key="1">
    <source>
        <dbReference type="EMBL" id="KAG5594080.1"/>
    </source>
</evidence>
<reference evidence="1 2" key="1">
    <citation type="submission" date="2020-09" db="EMBL/GenBank/DDBJ databases">
        <title>De no assembly of potato wild relative species, Solanum commersonii.</title>
        <authorList>
            <person name="Cho K."/>
        </authorList>
    </citation>
    <scope>NUCLEOTIDE SEQUENCE [LARGE SCALE GENOMIC DNA]</scope>
    <source>
        <strain evidence="1">LZ3.2</strain>
        <tissue evidence="1">Leaf</tissue>
    </source>
</reference>
<gene>
    <name evidence="1" type="ORF">H5410_035312</name>
</gene>
<dbReference type="AlphaFoldDB" id="A0A9J5Y3E9"/>
<accession>A0A9J5Y3E9</accession>
<evidence type="ECO:0000313" key="2">
    <source>
        <dbReference type="Proteomes" id="UP000824120"/>
    </source>
</evidence>